<dbReference type="VEuPathDB" id="TriTrypDB:TvY486_0802160"/>
<accession>G0U0K8</accession>
<reference evidence="1" key="1">
    <citation type="journal article" date="2012" name="Proc. Natl. Acad. Sci. U.S.A.">
        <title>Antigenic diversity is generated by distinct evolutionary mechanisms in African trypanosome species.</title>
        <authorList>
            <person name="Jackson A.P."/>
            <person name="Berry A."/>
            <person name="Aslett M."/>
            <person name="Allison H.C."/>
            <person name="Burton P."/>
            <person name="Vavrova-Anderson J."/>
            <person name="Brown R."/>
            <person name="Browne H."/>
            <person name="Corton N."/>
            <person name="Hauser H."/>
            <person name="Gamble J."/>
            <person name="Gilderthorp R."/>
            <person name="Marcello L."/>
            <person name="McQuillan J."/>
            <person name="Otto T.D."/>
            <person name="Quail M.A."/>
            <person name="Sanders M.J."/>
            <person name="van Tonder A."/>
            <person name="Ginger M.L."/>
            <person name="Field M.C."/>
            <person name="Barry J.D."/>
            <person name="Hertz-Fowler C."/>
            <person name="Berriman M."/>
        </authorList>
    </citation>
    <scope>NUCLEOTIDE SEQUENCE</scope>
    <source>
        <strain evidence="1">Y486</strain>
    </source>
</reference>
<dbReference type="AlphaFoldDB" id="G0U0K8"/>
<dbReference type="EMBL" id="HE573024">
    <property type="protein sequence ID" value="CCC49607.1"/>
    <property type="molecule type" value="Genomic_DNA"/>
</dbReference>
<name>G0U0K8_TRYVY</name>
<organism evidence="1">
    <name type="scientific">Trypanosoma vivax (strain Y486)</name>
    <dbReference type="NCBI Taxonomy" id="1055687"/>
    <lineage>
        <taxon>Eukaryota</taxon>
        <taxon>Discoba</taxon>
        <taxon>Euglenozoa</taxon>
        <taxon>Kinetoplastea</taxon>
        <taxon>Metakinetoplastina</taxon>
        <taxon>Trypanosomatida</taxon>
        <taxon>Trypanosomatidae</taxon>
        <taxon>Trypanosoma</taxon>
        <taxon>Duttonella</taxon>
    </lineage>
</organism>
<proteinExistence type="predicted"/>
<protein>
    <submittedName>
        <fullName evidence="1">Uncharacterized protein</fullName>
    </submittedName>
</protein>
<sequence length="103" mass="11366">MPYSFVVGVFERKSEGKGGGTHALTHSLSHSHTLTLCMCPISTVFVSAKQYVQQETRTKIKCVPIPRPTSAYRQWACNTFHSLHVALMHRVPGARGGGCRIIL</sequence>
<gene>
    <name evidence="1" type="ORF">TVY486_0802160</name>
</gene>
<evidence type="ECO:0000313" key="1">
    <source>
        <dbReference type="EMBL" id="CCC49607.1"/>
    </source>
</evidence>